<dbReference type="AlphaFoldDB" id="A0A8J7HAC2"/>
<comment type="similarity">
    <text evidence="2">Belongs to the GtrA family.</text>
</comment>
<accession>A0A8J7HAC2</accession>
<dbReference type="InterPro" id="IPR007267">
    <property type="entry name" value="GtrA_DPMS_TM"/>
</dbReference>
<evidence type="ECO:0000313" key="9">
    <source>
        <dbReference type="Proteomes" id="UP000623269"/>
    </source>
</evidence>
<dbReference type="PANTHER" id="PTHR38459:SF5">
    <property type="entry name" value="CELL WALL TEICHOIC ACID GLYCOSYLATION PROTEIN GTCA"/>
    <property type="match status" value="1"/>
</dbReference>
<evidence type="ECO:0000313" key="8">
    <source>
        <dbReference type="EMBL" id="MBH1939791.1"/>
    </source>
</evidence>
<evidence type="ECO:0000256" key="1">
    <source>
        <dbReference type="ARBA" id="ARBA00004141"/>
    </source>
</evidence>
<keyword evidence="3 6" id="KW-0812">Transmembrane</keyword>
<feature type="transmembrane region" description="Helical" evidence="6">
    <location>
        <begin position="115"/>
        <end position="135"/>
    </location>
</feature>
<keyword evidence="5 6" id="KW-0472">Membrane</keyword>
<feature type="domain" description="GtrA/DPMS transmembrane" evidence="7">
    <location>
        <begin position="25"/>
        <end position="141"/>
    </location>
</feature>
<gene>
    <name evidence="8" type="ORF">I5677_02645</name>
</gene>
<keyword evidence="4 6" id="KW-1133">Transmembrane helix</keyword>
<dbReference type="PANTHER" id="PTHR38459">
    <property type="entry name" value="PROPHAGE BACTOPRENOL-LINKED GLUCOSE TRANSLOCASE HOMOLOG"/>
    <property type="match status" value="1"/>
</dbReference>
<organism evidence="8 9">
    <name type="scientific">Mobilitalea sibirica</name>
    <dbReference type="NCBI Taxonomy" id="1462919"/>
    <lineage>
        <taxon>Bacteria</taxon>
        <taxon>Bacillati</taxon>
        <taxon>Bacillota</taxon>
        <taxon>Clostridia</taxon>
        <taxon>Lachnospirales</taxon>
        <taxon>Lachnospiraceae</taxon>
        <taxon>Mobilitalea</taxon>
    </lineage>
</organism>
<protein>
    <submittedName>
        <fullName evidence="8">GtrA family protein</fullName>
    </submittedName>
</protein>
<dbReference type="RefSeq" id="WP_197660017.1">
    <property type="nucleotide sequence ID" value="NZ_JAEAGR010000002.1"/>
</dbReference>
<dbReference type="InterPro" id="IPR051401">
    <property type="entry name" value="GtrA_CellWall_Glycosyl"/>
</dbReference>
<evidence type="ECO:0000256" key="4">
    <source>
        <dbReference type="ARBA" id="ARBA00022989"/>
    </source>
</evidence>
<evidence type="ECO:0000256" key="3">
    <source>
        <dbReference type="ARBA" id="ARBA00022692"/>
    </source>
</evidence>
<dbReference type="GO" id="GO:0000271">
    <property type="term" value="P:polysaccharide biosynthetic process"/>
    <property type="evidence" value="ECO:0007669"/>
    <property type="project" value="InterPro"/>
</dbReference>
<dbReference type="EMBL" id="JAEAGR010000002">
    <property type="protein sequence ID" value="MBH1939791.1"/>
    <property type="molecule type" value="Genomic_DNA"/>
</dbReference>
<dbReference type="Proteomes" id="UP000623269">
    <property type="component" value="Unassembled WGS sequence"/>
</dbReference>
<dbReference type="Pfam" id="PF04138">
    <property type="entry name" value="GtrA_DPMS_TM"/>
    <property type="match status" value="1"/>
</dbReference>
<evidence type="ECO:0000256" key="5">
    <source>
        <dbReference type="ARBA" id="ARBA00023136"/>
    </source>
</evidence>
<evidence type="ECO:0000256" key="2">
    <source>
        <dbReference type="ARBA" id="ARBA00009399"/>
    </source>
</evidence>
<comment type="subcellular location">
    <subcellularLocation>
        <location evidence="1">Membrane</location>
        <topology evidence="1">Multi-pass membrane protein</topology>
    </subcellularLocation>
</comment>
<reference evidence="8" key="1">
    <citation type="submission" date="2020-12" db="EMBL/GenBank/DDBJ databases">
        <title>M. sibirica DSM 26468T genome.</title>
        <authorList>
            <person name="Thieme N."/>
            <person name="Rettenmaier R."/>
            <person name="Zverlov V."/>
            <person name="Liebl W."/>
        </authorList>
    </citation>
    <scope>NUCLEOTIDE SEQUENCE</scope>
    <source>
        <strain evidence="8">DSM 26468</strain>
    </source>
</reference>
<keyword evidence="9" id="KW-1185">Reference proteome</keyword>
<evidence type="ECO:0000259" key="7">
    <source>
        <dbReference type="Pfam" id="PF04138"/>
    </source>
</evidence>
<evidence type="ECO:0000256" key="6">
    <source>
        <dbReference type="SAM" id="Phobius"/>
    </source>
</evidence>
<feature type="transmembrane region" description="Helical" evidence="6">
    <location>
        <begin position="21"/>
        <end position="39"/>
    </location>
</feature>
<sequence>MNKVKGYHKIKDLAGKVINRETITYGIVGVLTTFVNFVSYELFFRLLKSNLIANGFAWVIAVTFAYIVNKRNVFHSKSEVLKDELVKVSKFFGARLVTLGIEQMGIYIFIEKLGIYRWIVKAALSVIVIVINYIFSKFYIFNKKRKSHN</sequence>
<name>A0A8J7HAC2_9FIRM</name>
<feature type="transmembrane region" description="Helical" evidence="6">
    <location>
        <begin position="51"/>
        <end position="68"/>
    </location>
</feature>
<dbReference type="GO" id="GO:0005886">
    <property type="term" value="C:plasma membrane"/>
    <property type="evidence" value="ECO:0007669"/>
    <property type="project" value="TreeGrafter"/>
</dbReference>
<proteinExistence type="inferred from homology"/>
<comment type="caution">
    <text evidence="8">The sequence shown here is derived from an EMBL/GenBank/DDBJ whole genome shotgun (WGS) entry which is preliminary data.</text>
</comment>